<keyword evidence="1" id="KW-0614">Plasmid</keyword>
<proteinExistence type="predicted"/>
<name>K9W789_9CYAN</name>
<sequence length="102" mass="11688">MNFSDYLEETEGYLGWSQKEDYNSWCARMRHFRDEFRSTQSDSISNTVRDNLSSELLKQGVGQSQRKVERAASNNLVKPASETTQVRTTGITKRVISSFDQG</sequence>
<keyword evidence="2" id="KW-1185">Reference proteome</keyword>
<dbReference type="EMBL" id="CP003623">
    <property type="protein sequence ID" value="AFZ15612.1"/>
    <property type="molecule type" value="Genomic_DNA"/>
</dbReference>
<dbReference type="HOGENOM" id="CLU_2272681_0_0_3"/>
<protein>
    <submittedName>
        <fullName evidence="1">Uncharacterized protein</fullName>
    </submittedName>
</protein>
<gene>
    <name evidence="1" type="ORF">Cri9333_4846</name>
</gene>
<dbReference type="KEGG" id="cep:Cri9333_4846"/>
<dbReference type="AlphaFoldDB" id="K9W789"/>
<accession>K9W789</accession>
<organism evidence="1 2">
    <name type="scientific">Crinalium epipsammum PCC 9333</name>
    <dbReference type="NCBI Taxonomy" id="1173022"/>
    <lineage>
        <taxon>Bacteria</taxon>
        <taxon>Bacillati</taxon>
        <taxon>Cyanobacteriota</taxon>
        <taxon>Cyanophyceae</taxon>
        <taxon>Gomontiellales</taxon>
        <taxon>Gomontiellaceae</taxon>
        <taxon>Crinalium</taxon>
    </lineage>
</organism>
<evidence type="ECO:0000313" key="1">
    <source>
        <dbReference type="EMBL" id="AFZ15612.1"/>
    </source>
</evidence>
<geneLocation type="plasmid" evidence="1 2">
    <name>pCRI9333.03</name>
</geneLocation>
<reference evidence="1 2" key="1">
    <citation type="submission" date="2012-06" db="EMBL/GenBank/DDBJ databases">
        <title>Finished plasmid 3 of genome of Crinalium epipsammum PCC 9333.</title>
        <authorList>
            <consortium name="US DOE Joint Genome Institute"/>
            <person name="Gugger M."/>
            <person name="Coursin T."/>
            <person name="Rippka R."/>
            <person name="Tandeau De Marsac N."/>
            <person name="Huntemann M."/>
            <person name="Wei C.-L."/>
            <person name="Han J."/>
            <person name="Detter J.C."/>
            <person name="Han C."/>
            <person name="Tapia R."/>
            <person name="Davenport K."/>
            <person name="Daligault H."/>
            <person name="Erkkila T."/>
            <person name="Gu W."/>
            <person name="Munk A.C.C."/>
            <person name="Teshima H."/>
            <person name="Xu Y."/>
            <person name="Chain P."/>
            <person name="Chen A."/>
            <person name="Krypides N."/>
            <person name="Mavromatis K."/>
            <person name="Markowitz V."/>
            <person name="Szeto E."/>
            <person name="Ivanova N."/>
            <person name="Mikhailova N."/>
            <person name="Ovchinnikova G."/>
            <person name="Pagani I."/>
            <person name="Pati A."/>
            <person name="Goodwin L."/>
            <person name="Peters L."/>
            <person name="Pitluck S."/>
            <person name="Woyke T."/>
            <person name="Kerfeld C."/>
        </authorList>
    </citation>
    <scope>NUCLEOTIDE SEQUENCE [LARGE SCALE GENOMIC DNA]</scope>
    <source>
        <strain evidence="1 2">PCC 9333</strain>
        <plasmid evidence="2">Plasmid pCRI9333.03</plasmid>
    </source>
</reference>
<dbReference type="RefSeq" id="WP_015205608.1">
    <property type="nucleotide sequence ID" value="NC_019754.1"/>
</dbReference>
<dbReference type="Proteomes" id="UP000010472">
    <property type="component" value="Plasmid pCRI9333.03"/>
</dbReference>
<evidence type="ECO:0000313" key="2">
    <source>
        <dbReference type="Proteomes" id="UP000010472"/>
    </source>
</evidence>